<evidence type="ECO:0000259" key="1">
    <source>
        <dbReference type="Pfam" id="PF03625"/>
    </source>
</evidence>
<dbReference type="CDD" id="cd14797">
    <property type="entry name" value="DUF302"/>
    <property type="match status" value="1"/>
</dbReference>
<dbReference type="Proteomes" id="UP000535589">
    <property type="component" value="Unassembled WGS sequence"/>
</dbReference>
<dbReference type="PANTHER" id="PTHR38342:SF1">
    <property type="entry name" value="SLR5037 PROTEIN"/>
    <property type="match status" value="1"/>
</dbReference>
<dbReference type="RefSeq" id="WP_168836998.1">
    <property type="nucleotide sequence ID" value="NZ_JABAIK010000013.1"/>
</dbReference>
<dbReference type="InterPro" id="IPR035923">
    <property type="entry name" value="TT1751-like_sf"/>
</dbReference>
<sequence>MYGFTTSFDGDFYFALERLSEELSKEGFEIYGDLDLQQSLNKKSESKMSAYRLLSVYHAYYAEQVIAFDPTTGTLLPNQIVVWENRDNDVMIAFADPRQSLGLALHPSMLIIAESLRKKLQRVCDNLVD</sequence>
<gene>
    <name evidence="2" type="ORF">HGP28_13500</name>
</gene>
<accession>A0A7X8TSB8</accession>
<dbReference type="SUPFAM" id="SSF103247">
    <property type="entry name" value="TT1751-like"/>
    <property type="match status" value="1"/>
</dbReference>
<dbReference type="EMBL" id="JABAIK010000013">
    <property type="protein sequence ID" value="NLS13904.1"/>
    <property type="molecule type" value="Genomic_DNA"/>
</dbReference>
<comment type="caution">
    <text evidence="2">The sequence shown here is derived from an EMBL/GenBank/DDBJ whole genome shotgun (WGS) entry which is preliminary data.</text>
</comment>
<dbReference type="AlphaFoldDB" id="A0A7X8TSB8"/>
<evidence type="ECO:0000313" key="2">
    <source>
        <dbReference type="EMBL" id="NLS13904.1"/>
    </source>
</evidence>
<name>A0A7X8TSB8_9VIBR</name>
<dbReference type="Pfam" id="PF03625">
    <property type="entry name" value="DUF302"/>
    <property type="match status" value="1"/>
</dbReference>
<protein>
    <submittedName>
        <fullName evidence="2">DUF302 domain-containing protein</fullName>
    </submittedName>
</protein>
<proteinExistence type="predicted"/>
<keyword evidence="3" id="KW-1185">Reference proteome</keyword>
<organism evidence="2 3">
    <name type="scientific">Vibrio agarilyticus</name>
    <dbReference type="NCBI Taxonomy" id="2726741"/>
    <lineage>
        <taxon>Bacteria</taxon>
        <taxon>Pseudomonadati</taxon>
        <taxon>Pseudomonadota</taxon>
        <taxon>Gammaproteobacteria</taxon>
        <taxon>Vibrionales</taxon>
        <taxon>Vibrionaceae</taxon>
        <taxon>Vibrio</taxon>
    </lineage>
</organism>
<dbReference type="PANTHER" id="PTHR38342">
    <property type="entry name" value="SLR5037 PROTEIN"/>
    <property type="match status" value="1"/>
</dbReference>
<reference evidence="2 3" key="1">
    <citation type="submission" date="2020-04" db="EMBL/GenBank/DDBJ databases">
        <title>Vibrio sp. SM6, a novel species isolated from seawater.</title>
        <authorList>
            <person name="Wang X."/>
        </authorList>
    </citation>
    <scope>NUCLEOTIDE SEQUENCE [LARGE SCALE GENOMIC DNA]</scope>
    <source>
        <strain evidence="2 3">SM6</strain>
    </source>
</reference>
<evidence type="ECO:0000313" key="3">
    <source>
        <dbReference type="Proteomes" id="UP000535589"/>
    </source>
</evidence>
<dbReference type="Gene3D" id="3.30.310.70">
    <property type="entry name" value="TT1751-like domain"/>
    <property type="match status" value="1"/>
</dbReference>
<feature type="domain" description="DUF302" evidence="1">
    <location>
        <begin position="34"/>
        <end position="97"/>
    </location>
</feature>
<dbReference type="InterPro" id="IPR005180">
    <property type="entry name" value="DUF302"/>
</dbReference>